<proteinExistence type="predicted"/>
<accession>A0A7C4VV51</accession>
<name>A0A7C4VV51_FERPE</name>
<dbReference type="PANTHER" id="PTHR43415">
    <property type="entry name" value="SPERMIDINE N(1)-ACETYLTRANSFERASE"/>
    <property type="match status" value="1"/>
</dbReference>
<sequence length="193" mass="22708">MKLAELGRILEGKYVYLRDVKEEDLPEIIRIRTNPELSRFIHPINPELEFQKAWLKNQKAREGDYYFSIVRKTSEKLIGTCAIYNITANGAECETGRLVSEGNSFENLEALKLLYDYAFTILKFERIHAYVVEENKKVLNLHKRLGYEFVERLEKGKYSEVFNVIHFVLDSNKYNTFTRPSIEKLLYRGEVDV</sequence>
<comment type="caution">
    <text evidence="3">The sequence shown here is derived from an EMBL/GenBank/DDBJ whole genome shotgun (WGS) entry which is preliminary data.</text>
</comment>
<dbReference type="InterPro" id="IPR000182">
    <property type="entry name" value="GNAT_dom"/>
</dbReference>
<feature type="domain" description="N-acetyltransferase" evidence="1">
    <location>
        <begin position="15"/>
        <end position="165"/>
    </location>
</feature>
<dbReference type="PROSITE" id="PS51186">
    <property type="entry name" value="GNAT"/>
    <property type="match status" value="1"/>
</dbReference>
<keyword evidence="3" id="KW-0808">Transferase</keyword>
<dbReference type="AlphaFoldDB" id="A0A7C4VV51"/>
<dbReference type="Gene3D" id="3.40.630.30">
    <property type="match status" value="1"/>
</dbReference>
<evidence type="ECO:0000313" key="2">
    <source>
        <dbReference type="EMBL" id="HGQ78047.1"/>
    </source>
</evidence>
<dbReference type="InterPro" id="IPR016181">
    <property type="entry name" value="Acyl_CoA_acyltransferase"/>
</dbReference>
<dbReference type="PANTHER" id="PTHR43415:SF3">
    <property type="entry name" value="GNAT-FAMILY ACETYLTRANSFERASE"/>
    <property type="match status" value="1"/>
</dbReference>
<dbReference type="GO" id="GO:0016747">
    <property type="term" value="F:acyltransferase activity, transferring groups other than amino-acyl groups"/>
    <property type="evidence" value="ECO:0007669"/>
    <property type="project" value="InterPro"/>
</dbReference>
<dbReference type="Pfam" id="PF13302">
    <property type="entry name" value="Acetyltransf_3"/>
    <property type="match status" value="1"/>
</dbReference>
<protein>
    <submittedName>
        <fullName evidence="3">N-acetyltransferase</fullName>
    </submittedName>
</protein>
<dbReference type="EMBL" id="DTBH01000190">
    <property type="protein sequence ID" value="HGQ78047.1"/>
    <property type="molecule type" value="Genomic_DNA"/>
</dbReference>
<dbReference type="SUPFAM" id="SSF55729">
    <property type="entry name" value="Acyl-CoA N-acyltransferases (Nat)"/>
    <property type="match status" value="1"/>
</dbReference>
<gene>
    <name evidence="3" type="ORF">ENT72_01895</name>
    <name evidence="2" type="ORF">ENU12_09175</name>
</gene>
<reference evidence="3" key="1">
    <citation type="journal article" date="2020" name="mSystems">
        <title>Genome- and Community-Level Interaction Insights into Carbon Utilization and Element Cycling Functions of Hydrothermarchaeota in Hydrothermal Sediment.</title>
        <authorList>
            <person name="Zhou Z."/>
            <person name="Liu Y."/>
            <person name="Xu W."/>
            <person name="Pan J."/>
            <person name="Luo Z.H."/>
            <person name="Li M."/>
        </authorList>
    </citation>
    <scope>NUCLEOTIDE SEQUENCE [LARGE SCALE GENOMIC DNA]</scope>
    <source>
        <strain evidence="3">SpSt-604</strain>
        <strain evidence="2">SpSt-640</strain>
    </source>
</reference>
<dbReference type="EMBL" id="DSZT01000057">
    <property type="protein sequence ID" value="HGU41665.1"/>
    <property type="molecule type" value="Genomic_DNA"/>
</dbReference>
<organism evidence="3">
    <name type="scientific">Fervidobacterium pennivorans</name>
    <dbReference type="NCBI Taxonomy" id="93466"/>
    <lineage>
        <taxon>Bacteria</taxon>
        <taxon>Thermotogati</taxon>
        <taxon>Thermotogota</taxon>
        <taxon>Thermotogae</taxon>
        <taxon>Thermotogales</taxon>
        <taxon>Fervidobacteriaceae</taxon>
        <taxon>Fervidobacterium</taxon>
    </lineage>
</organism>
<evidence type="ECO:0000313" key="3">
    <source>
        <dbReference type="EMBL" id="HGU41665.1"/>
    </source>
</evidence>
<evidence type="ECO:0000259" key="1">
    <source>
        <dbReference type="PROSITE" id="PS51186"/>
    </source>
</evidence>